<protein>
    <recommendedName>
        <fullName evidence="2">BTB domain-containing protein</fullName>
    </recommendedName>
</protein>
<feature type="compositionally biased region" description="Low complexity" evidence="1">
    <location>
        <begin position="169"/>
        <end position="192"/>
    </location>
</feature>
<evidence type="ECO:0000313" key="3">
    <source>
        <dbReference type="EMBL" id="KAH6897082.1"/>
    </source>
</evidence>
<feature type="region of interest" description="Disordered" evidence="1">
    <location>
        <begin position="147"/>
        <end position="222"/>
    </location>
</feature>
<feature type="domain" description="BTB" evidence="2">
    <location>
        <begin position="74"/>
        <end position="144"/>
    </location>
</feature>
<dbReference type="Gene3D" id="3.30.710.10">
    <property type="entry name" value="Potassium Channel Kv1.1, Chain A"/>
    <property type="match status" value="1"/>
</dbReference>
<dbReference type="SUPFAM" id="SSF54695">
    <property type="entry name" value="POZ domain"/>
    <property type="match status" value="1"/>
</dbReference>
<name>A0A9P9AU89_9HYPO</name>
<accession>A0A9P9AU89</accession>
<dbReference type="OrthoDB" id="6359816at2759"/>
<evidence type="ECO:0000259" key="2">
    <source>
        <dbReference type="PROSITE" id="PS50097"/>
    </source>
</evidence>
<organism evidence="3 4">
    <name type="scientific">Thelonectria olida</name>
    <dbReference type="NCBI Taxonomy" id="1576542"/>
    <lineage>
        <taxon>Eukaryota</taxon>
        <taxon>Fungi</taxon>
        <taxon>Dikarya</taxon>
        <taxon>Ascomycota</taxon>
        <taxon>Pezizomycotina</taxon>
        <taxon>Sordariomycetes</taxon>
        <taxon>Hypocreomycetidae</taxon>
        <taxon>Hypocreales</taxon>
        <taxon>Nectriaceae</taxon>
        <taxon>Thelonectria</taxon>
    </lineage>
</organism>
<sequence length="416" mass="45725">MASTEEGEGSGTTTTAPIAVHTLADTMTAPSSARPSVIVLDSTYQEDDEAAGEKPLSNEQDLWLSTVDGRYSSPPIPVRVGQVHNLQTFHVHKDILIKAAWFRKALCGSFREADEQVIDLPEEDPAIFHFLVAFLYEDRFDPIKPAASALDPPLDKGKGLDIEPEPADNSDSSSTSSSSGSSSNSDTSGRAWQNRRRRARGNAANNSDQNQEKRPGIHRPGCGCPTCTMRADATRCWHCGARRLRPQQTPAVPLPPGVRVMPPRPNIVNVTPATGAAPPNDAVRIDGEDMRTWLMAYELNLDVYICANRYLMEGFRKSVMRSCIDMLETAGTDAAHPQVLRLCRKLYSGVPEDDALLKMVLARVGFLQPTLWKRNPEETSEFLVENPELAAAILRETVMRHEANPGVPYLPSMEPN</sequence>
<comment type="caution">
    <text evidence="3">The sequence shown here is derived from an EMBL/GenBank/DDBJ whole genome shotgun (WGS) entry which is preliminary data.</text>
</comment>
<reference evidence="3 4" key="1">
    <citation type="journal article" date="2021" name="Nat. Commun.">
        <title>Genetic determinants of endophytism in the Arabidopsis root mycobiome.</title>
        <authorList>
            <person name="Mesny F."/>
            <person name="Miyauchi S."/>
            <person name="Thiergart T."/>
            <person name="Pickel B."/>
            <person name="Atanasova L."/>
            <person name="Karlsson M."/>
            <person name="Huettel B."/>
            <person name="Barry K.W."/>
            <person name="Haridas S."/>
            <person name="Chen C."/>
            <person name="Bauer D."/>
            <person name="Andreopoulos W."/>
            <person name="Pangilinan J."/>
            <person name="LaButti K."/>
            <person name="Riley R."/>
            <person name="Lipzen A."/>
            <person name="Clum A."/>
            <person name="Drula E."/>
            <person name="Henrissat B."/>
            <person name="Kohler A."/>
            <person name="Grigoriev I.V."/>
            <person name="Martin F.M."/>
            <person name="Hacquard S."/>
        </authorList>
    </citation>
    <scope>NUCLEOTIDE SEQUENCE [LARGE SCALE GENOMIC DNA]</scope>
    <source>
        <strain evidence="3 4">MPI-CAGE-CH-0241</strain>
    </source>
</reference>
<evidence type="ECO:0000313" key="4">
    <source>
        <dbReference type="Proteomes" id="UP000777438"/>
    </source>
</evidence>
<dbReference type="Proteomes" id="UP000777438">
    <property type="component" value="Unassembled WGS sequence"/>
</dbReference>
<dbReference type="PANTHER" id="PTHR47843">
    <property type="entry name" value="BTB DOMAIN-CONTAINING PROTEIN-RELATED"/>
    <property type="match status" value="1"/>
</dbReference>
<dbReference type="CDD" id="cd18186">
    <property type="entry name" value="BTB_POZ_ZBTB_KLHL-like"/>
    <property type="match status" value="1"/>
</dbReference>
<dbReference type="AlphaFoldDB" id="A0A9P9AU89"/>
<dbReference type="EMBL" id="JAGPYM010000003">
    <property type="protein sequence ID" value="KAH6897082.1"/>
    <property type="molecule type" value="Genomic_DNA"/>
</dbReference>
<dbReference type="InterPro" id="IPR011333">
    <property type="entry name" value="SKP1/BTB/POZ_sf"/>
</dbReference>
<evidence type="ECO:0000256" key="1">
    <source>
        <dbReference type="SAM" id="MobiDB-lite"/>
    </source>
</evidence>
<keyword evidence="4" id="KW-1185">Reference proteome</keyword>
<dbReference type="PANTHER" id="PTHR47843:SF6">
    <property type="entry name" value="BTB DOMAIN-CONTAINING PROTEIN"/>
    <property type="match status" value="1"/>
</dbReference>
<dbReference type="InterPro" id="IPR000210">
    <property type="entry name" value="BTB/POZ_dom"/>
</dbReference>
<gene>
    <name evidence="3" type="ORF">B0T10DRAFT_172805</name>
</gene>
<proteinExistence type="predicted"/>
<dbReference type="PROSITE" id="PS50097">
    <property type="entry name" value="BTB"/>
    <property type="match status" value="1"/>
</dbReference>
<dbReference type="Pfam" id="PF00651">
    <property type="entry name" value="BTB"/>
    <property type="match status" value="1"/>
</dbReference>